<evidence type="ECO:0000313" key="1">
    <source>
        <dbReference type="EMBL" id="ACK68912.1"/>
    </source>
</evidence>
<name>B7KD92_GLOC7</name>
<dbReference type="EMBL" id="CP001291">
    <property type="protein sequence ID" value="ACK68912.1"/>
    <property type="molecule type" value="Genomic_DNA"/>
</dbReference>
<dbReference type="AlphaFoldDB" id="B7KD92"/>
<reference evidence="2" key="1">
    <citation type="journal article" date="2011" name="MBio">
        <title>Novel metabolic attributes of the genus Cyanothece, comprising a group of unicellular nitrogen-fixing Cyanobacteria.</title>
        <authorList>
            <person name="Bandyopadhyay A."/>
            <person name="Elvitigala T."/>
            <person name="Welsh E."/>
            <person name="Stockel J."/>
            <person name="Liberton M."/>
            <person name="Min H."/>
            <person name="Sherman L.A."/>
            <person name="Pakrasi H.B."/>
        </authorList>
    </citation>
    <scope>NUCLEOTIDE SEQUENCE [LARGE SCALE GENOMIC DNA]</scope>
    <source>
        <strain evidence="2">PCC 7424</strain>
    </source>
</reference>
<dbReference type="HOGENOM" id="CLU_3373331_0_0_3"/>
<proteinExistence type="predicted"/>
<dbReference type="STRING" id="65393.PCC7424_0446"/>
<protein>
    <submittedName>
        <fullName evidence="1">Uncharacterized protein</fullName>
    </submittedName>
</protein>
<dbReference type="KEGG" id="cyc:PCC7424_0446"/>
<keyword evidence="2" id="KW-1185">Reference proteome</keyword>
<accession>B7KD92</accession>
<evidence type="ECO:0000313" key="2">
    <source>
        <dbReference type="Proteomes" id="UP000002384"/>
    </source>
</evidence>
<gene>
    <name evidence="1" type="ordered locus">PCC7424_0446</name>
</gene>
<dbReference type="Proteomes" id="UP000002384">
    <property type="component" value="Chromosome"/>
</dbReference>
<organism evidence="1 2">
    <name type="scientific">Gloeothece citriformis (strain PCC 7424)</name>
    <name type="common">Cyanothece sp. (strain PCC 7424)</name>
    <dbReference type="NCBI Taxonomy" id="65393"/>
    <lineage>
        <taxon>Bacteria</taxon>
        <taxon>Bacillati</taxon>
        <taxon>Cyanobacteriota</taxon>
        <taxon>Cyanophyceae</taxon>
        <taxon>Oscillatoriophycideae</taxon>
        <taxon>Chroococcales</taxon>
        <taxon>Aphanothecaceae</taxon>
        <taxon>Gloeothece</taxon>
        <taxon>Gloeothece citriformis</taxon>
    </lineage>
</organism>
<sequence>MFKYMRGQRFPAFAWHGAYKGARRPRPTAPWELR</sequence>